<evidence type="ECO:0000256" key="1">
    <source>
        <dbReference type="SAM" id="MobiDB-lite"/>
    </source>
</evidence>
<sequence>MAVATRMGLHHGGPSKSPTSESHIVNASDGESDQVAPALQMLEQKTVEQCGDGTCRRLGLGSPALMGSGLYRRISTHRRHLHRRGESLLCTNF</sequence>
<feature type="region of interest" description="Disordered" evidence="1">
    <location>
        <begin position="1"/>
        <end position="26"/>
    </location>
</feature>
<proteinExistence type="predicted"/>
<comment type="caution">
    <text evidence="2">The sequence shown here is derived from an EMBL/GenBank/DDBJ whole genome shotgun (WGS) entry which is preliminary data.</text>
</comment>
<gene>
    <name evidence="2" type="ORF">PC117_g19778</name>
</gene>
<reference evidence="2" key="1">
    <citation type="submission" date="2018-10" db="EMBL/GenBank/DDBJ databases">
        <title>Effector identification in a new, highly contiguous assembly of the strawberry crown rot pathogen Phytophthora cactorum.</title>
        <authorList>
            <person name="Armitage A.D."/>
            <person name="Nellist C.F."/>
            <person name="Bates H."/>
            <person name="Vickerstaff R.J."/>
            <person name="Harrison R.J."/>
        </authorList>
    </citation>
    <scope>NUCLEOTIDE SEQUENCE</scope>
    <source>
        <strain evidence="2">4040</strain>
    </source>
</reference>
<organism evidence="2 3">
    <name type="scientific">Phytophthora cactorum</name>
    <dbReference type="NCBI Taxonomy" id="29920"/>
    <lineage>
        <taxon>Eukaryota</taxon>
        <taxon>Sar</taxon>
        <taxon>Stramenopiles</taxon>
        <taxon>Oomycota</taxon>
        <taxon>Peronosporomycetes</taxon>
        <taxon>Peronosporales</taxon>
        <taxon>Peronosporaceae</taxon>
        <taxon>Phytophthora</taxon>
    </lineage>
</organism>
<accession>A0A8T1BUT0</accession>
<dbReference type="EMBL" id="RCMK01000881">
    <property type="protein sequence ID" value="KAG2909068.1"/>
    <property type="molecule type" value="Genomic_DNA"/>
</dbReference>
<dbReference type="AlphaFoldDB" id="A0A8T1BUT0"/>
<evidence type="ECO:0000313" key="2">
    <source>
        <dbReference type="EMBL" id="KAG2909068.1"/>
    </source>
</evidence>
<evidence type="ECO:0000313" key="3">
    <source>
        <dbReference type="Proteomes" id="UP000736787"/>
    </source>
</evidence>
<dbReference type="Proteomes" id="UP000736787">
    <property type="component" value="Unassembled WGS sequence"/>
</dbReference>
<protein>
    <submittedName>
        <fullName evidence="2">Uncharacterized protein</fullName>
    </submittedName>
</protein>
<name>A0A8T1BUT0_9STRA</name>
<feature type="compositionally biased region" description="Polar residues" evidence="1">
    <location>
        <begin position="16"/>
        <end position="25"/>
    </location>
</feature>